<gene>
    <name evidence="2" type="ORF">Nepgr_001480</name>
</gene>
<accession>A0AAD3P4X0</accession>
<keyword evidence="1" id="KW-0472">Membrane</keyword>
<feature type="transmembrane region" description="Helical" evidence="1">
    <location>
        <begin position="119"/>
        <end position="142"/>
    </location>
</feature>
<dbReference type="InterPro" id="IPR004158">
    <property type="entry name" value="DUF247_pln"/>
</dbReference>
<evidence type="ECO:0000313" key="3">
    <source>
        <dbReference type="Proteomes" id="UP001279734"/>
    </source>
</evidence>
<keyword evidence="3" id="KW-1185">Reference proteome</keyword>
<name>A0AAD3P4X0_NEPGR</name>
<proteinExistence type="predicted"/>
<dbReference type="Pfam" id="PF03140">
    <property type="entry name" value="DUF247"/>
    <property type="match status" value="1"/>
</dbReference>
<evidence type="ECO:0000313" key="2">
    <source>
        <dbReference type="EMBL" id="GMG99640.1"/>
    </source>
</evidence>
<dbReference type="EMBL" id="BSYO01000001">
    <property type="protein sequence ID" value="GMG99640.1"/>
    <property type="molecule type" value="Genomic_DNA"/>
</dbReference>
<protein>
    <submittedName>
        <fullName evidence="2">Uncharacterized protein</fullName>
    </submittedName>
</protein>
<keyword evidence="1" id="KW-0812">Transmembrane</keyword>
<dbReference type="Proteomes" id="UP001279734">
    <property type="component" value="Unassembled WGS sequence"/>
</dbReference>
<dbReference type="AlphaFoldDB" id="A0AAD3P4X0"/>
<evidence type="ECO:0000256" key="1">
    <source>
        <dbReference type="SAM" id="Phobius"/>
    </source>
</evidence>
<reference evidence="2" key="1">
    <citation type="submission" date="2023-05" db="EMBL/GenBank/DDBJ databases">
        <title>Nepenthes gracilis genome sequencing.</title>
        <authorList>
            <person name="Fukushima K."/>
        </authorList>
    </citation>
    <scope>NUCLEOTIDE SEQUENCE</scope>
    <source>
        <strain evidence="2">SING2019-196</strain>
    </source>
</reference>
<dbReference type="PANTHER" id="PTHR31170">
    <property type="entry name" value="BNAC04G53230D PROTEIN"/>
    <property type="match status" value="1"/>
</dbReference>
<sequence length="148" mass="17043">MQPLYLDDWTEHFFRNLMVFEQCHHIHDSYIIDYIAFLGDLIKTPNDVEILVRYGVLKNLLGNTEDALNFFNTLGKHAKLPTSRYYYSDVCMKLDKFYNDGWNRSIAMLKQKYFAHPRAAAAIIYAVVILILSIVNSATGVISNINGC</sequence>
<keyword evidence="1" id="KW-1133">Transmembrane helix</keyword>
<comment type="caution">
    <text evidence="2">The sequence shown here is derived from an EMBL/GenBank/DDBJ whole genome shotgun (WGS) entry which is preliminary data.</text>
</comment>
<organism evidence="2 3">
    <name type="scientific">Nepenthes gracilis</name>
    <name type="common">Slender pitcher plant</name>
    <dbReference type="NCBI Taxonomy" id="150966"/>
    <lineage>
        <taxon>Eukaryota</taxon>
        <taxon>Viridiplantae</taxon>
        <taxon>Streptophyta</taxon>
        <taxon>Embryophyta</taxon>
        <taxon>Tracheophyta</taxon>
        <taxon>Spermatophyta</taxon>
        <taxon>Magnoliopsida</taxon>
        <taxon>eudicotyledons</taxon>
        <taxon>Gunneridae</taxon>
        <taxon>Pentapetalae</taxon>
        <taxon>Caryophyllales</taxon>
        <taxon>Nepenthaceae</taxon>
        <taxon>Nepenthes</taxon>
    </lineage>
</organism>
<dbReference type="PANTHER" id="PTHR31170:SF25">
    <property type="entry name" value="BNAA09G04570D PROTEIN"/>
    <property type="match status" value="1"/>
</dbReference>